<comment type="caution">
    <text evidence="1">The sequence shown here is derived from an EMBL/GenBank/DDBJ whole genome shotgun (WGS) entry which is preliminary data.</text>
</comment>
<protein>
    <submittedName>
        <fullName evidence="1">Helix-hairpin-helix domain-containing protein</fullName>
    </submittedName>
</protein>
<gene>
    <name evidence="1" type="ORF">LIZ65_14830</name>
</gene>
<reference evidence="1 2" key="1">
    <citation type="submission" date="2021-10" db="EMBL/GenBank/DDBJ databases">
        <title>Collection of gut derived symbiotic bacterial strains cultured from healthy donors.</title>
        <authorList>
            <person name="Lin H."/>
            <person name="Littmann E."/>
            <person name="Kohout C."/>
            <person name="Pamer E.G."/>
        </authorList>
    </citation>
    <scope>NUCLEOTIDE SEQUENCE [LARGE SCALE GENOMIC DNA]</scope>
    <source>
        <strain evidence="1 2">DFI.1.165</strain>
    </source>
</reference>
<evidence type="ECO:0000313" key="1">
    <source>
        <dbReference type="EMBL" id="MCB7388561.1"/>
    </source>
</evidence>
<dbReference type="EMBL" id="JAJCIS010000012">
    <property type="protein sequence ID" value="MCB7388561.1"/>
    <property type="molecule type" value="Genomic_DNA"/>
</dbReference>
<name>A0ABS8DJF5_9FIRM</name>
<dbReference type="Proteomes" id="UP001299546">
    <property type="component" value="Unassembled WGS sequence"/>
</dbReference>
<dbReference type="RefSeq" id="WP_066738640.1">
    <property type="nucleotide sequence ID" value="NZ_JAJCIQ010000012.1"/>
</dbReference>
<dbReference type="Pfam" id="PF11731">
    <property type="entry name" value="Cdd1"/>
    <property type="match status" value="1"/>
</dbReference>
<dbReference type="Gene3D" id="1.10.150.20">
    <property type="entry name" value="5' to 3' exonuclease, C-terminal subdomain"/>
    <property type="match status" value="1"/>
</dbReference>
<accession>A0ABS8DJF5</accession>
<dbReference type="InterPro" id="IPR021725">
    <property type="entry name" value="Cdd1"/>
</dbReference>
<sequence>MKKESKSGCLQEIPGVGKNIAQDLMEIGITCVADLRGKDPEELYLLDCQKKGFQEDRCQLYVFRCAVYYAEHEEHDPEKLKWWYWKDKNA</sequence>
<organism evidence="1 2">
    <name type="scientific">Bariatricus massiliensis</name>
    <dbReference type="NCBI Taxonomy" id="1745713"/>
    <lineage>
        <taxon>Bacteria</taxon>
        <taxon>Bacillati</taxon>
        <taxon>Bacillota</taxon>
        <taxon>Clostridia</taxon>
        <taxon>Lachnospirales</taxon>
        <taxon>Lachnospiraceae</taxon>
        <taxon>Bariatricus</taxon>
    </lineage>
</organism>
<evidence type="ECO:0000313" key="2">
    <source>
        <dbReference type="Proteomes" id="UP001299546"/>
    </source>
</evidence>
<proteinExistence type="predicted"/>
<keyword evidence="2" id="KW-1185">Reference proteome</keyword>